<keyword evidence="5" id="KW-1185">Reference proteome</keyword>
<dbReference type="Gene3D" id="1.25.40.20">
    <property type="entry name" value="Ankyrin repeat-containing domain"/>
    <property type="match status" value="2"/>
</dbReference>
<dbReference type="SMART" id="SM00248">
    <property type="entry name" value="ANK"/>
    <property type="match status" value="8"/>
</dbReference>
<name>A0A5K0U8Y1_9VIRU</name>
<keyword evidence="2" id="KW-0040">ANK repeat</keyword>
<sequence>MSDRYIDNSKSSSKPRRSRVLKRTEVDAENSINKLFEYIRNHEWTKFKELLASDDTIDVNVRDAHSNHLLTYAVRFNKVDIVDELLDRGARYDIVDRMERSILYDAIEFSFNDIVVKLLETSEKTIGIMITDIRDLSGNIPLHYAIKFKRPELVKLLLKYKSNPYTTDSEGYNALHLAVRSGSAEITQSIASVMTNVDTKTAKGETSLHIAINYQYNVIAELLLNEGASPNIVDSDNEFSPLHYAVGWNNLPIVKMLLAKGADPNLQDIYGNTPLMYCIKEDYDECFEYISTFFKGKTEPSFKLNISLWNIDGKTPLHEVLENYTENKQHYVDSLIQDTGLSIQDSQGNTCMHYLVALNIWERYVDILKTKKINIFAKNSSGKAVIDLIHPDTSKDKEVQQKYNMFVDIITEGYINILRREKKNWSHELDKMCSRDMSELNTNEKQIVKNNSKKDIDDIDVKNDCFMLIRSKLTGDIKRYREGKLEYCQRSYPTENVQCVDVKEGLMLDVCTFTGSLLDVLLGLMFLLKKHPNACTTLGKDHIPNDDMCNFYRSMGLIMNGRCEFINFEIVWIDYKLYMLDNFSDLFNGCIKSKARFVIIPLGIEMKSGSHANYLIYDKIVKEIERFEPHGGTTPVGFNYNSHHLDEILEEYFKSIDPDITYIRPQDYIPKIGFQLMDSQEDRQKRIGDPGGFCALWSIWYVDQRLTYHTYSRKELVGALFENIKSQGISYRNMIRNYSRNIITERDRLLKMIDIDINDWLNDNYTYTQLDKFISILTSEINTCCTVKR</sequence>
<reference evidence="4 5" key="1">
    <citation type="submission" date="2018-10" db="EMBL/GenBank/DDBJ databases">
        <authorList>
            <consortium name="IHU Genomes"/>
        </authorList>
    </citation>
    <scope>NUCLEOTIDE SEQUENCE [LARGE SCALE GENOMIC DNA]</scope>
    <source>
        <strain evidence="4 5">A1</strain>
    </source>
</reference>
<evidence type="ECO:0000313" key="4">
    <source>
        <dbReference type="EMBL" id="VBB17944.1"/>
    </source>
</evidence>
<protein>
    <submittedName>
        <fullName evidence="4">Ankyrin repeat protein</fullName>
    </submittedName>
</protein>
<dbReference type="PRINTS" id="PR01415">
    <property type="entry name" value="ANKYRIN"/>
</dbReference>
<dbReference type="Pfam" id="PF12796">
    <property type="entry name" value="Ank_2"/>
    <property type="match status" value="2"/>
</dbReference>
<dbReference type="GO" id="GO:0051059">
    <property type="term" value="F:NF-kappaB binding"/>
    <property type="evidence" value="ECO:0007669"/>
    <property type="project" value="TreeGrafter"/>
</dbReference>
<comment type="caution">
    <text evidence="4">The sequence shown here is derived from an EMBL/GenBank/DDBJ whole genome shotgun (WGS) entry which is preliminary data.</text>
</comment>
<organism evidence="4 5">
    <name type="scientific">Yasminevirus sp. GU-2018</name>
    <dbReference type="NCBI Taxonomy" id="2420051"/>
    <lineage>
        <taxon>Viruses</taxon>
        <taxon>Varidnaviria</taxon>
        <taxon>Bamfordvirae</taxon>
        <taxon>Nucleocytoviricota</taxon>
        <taxon>Megaviricetes</taxon>
        <taxon>Imitervirales</taxon>
        <taxon>Mimiviridae</taxon>
        <taxon>Klosneuvirinae</taxon>
        <taxon>Yasminevirus</taxon>
        <taxon>Yasminevirus saudimassiliense</taxon>
    </lineage>
</organism>
<dbReference type="PANTHER" id="PTHR46680:SF3">
    <property type="entry name" value="NF-KAPPA-B INHIBITOR CACTUS"/>
    <property type="match status" value="1"/>
</dbReference>
<dbReference type="InterPro" id="IPR051070">
    <property type="entry name" value="NF-kappa-B_inhibitor"/>
</dbReference>
<feature type="region of interest" description="Disordered" evidence="3">
    <location>
        <begin position="1"/>
        <end position="20"/>
    </location>
</feature>
<gene>
    <name evidence="4" type="ORF">YASMINEVIRUS_407</name>
</gene>
<dbReference type="PROSITE" id="PS50297">
    <property type="entry name" value="ANK_REP_REGION"/>
    <property type="match status" value="3"/>
</dbReference>
<dbReference type="PANTHER" id="PTHR46680">
    <property type="entry name" value="NF-KAPPA-B INHIBITOR ALPHA"/>
    <property type="match status" value="1"/>
</dbReference>
<dbReference type="InterPro" id="IPR002110">
    <property type="entry name" value="Ankyrin_rpt"/>
</dbReference>
<dbReference type="InterPro" id="IPR036770">
    <property type="entry name" value="Ankyrin_rpt-contain_sf"/>
</dbReference>
<dbReference type="GO" id="GO:0071356">
    <property type="term" value="P:cellular response to tumor necrosis factor"/>
    <property type="evidence" value="ECO:0007669"/>
    <property type="project" value="TreeGrafter"/>
</dbReference>
<accession>A0A5K0U8Y1</accession>
<dbReference type="SUPFAM" id="SSF48403">
    <property type="entry name" value="Ankyrin repeat"/>
    <property type="match status" value="2"/>
</dbReference>
<proteinExistence type="predicted"/>
<dbReference type="PROSITE" id="PS50088">
    <property type="entry name" value="ANK_REPEAT"/>
    <property type="match status" value="5"/>
</dbReference>
<dbReference type="EMBL" id="UPSH01000001">
    <property type="protein sequence ID" value="VBB17944.1"/>
    <property type="molecule type" value="Genomic_DNA"/>
</dbReference>
<evidence type="ECO:0000256" key="1">
    <source>
        <dbReference type="ARBA" id="ARBA00022737"/>
    </source>
</evidence>
<evidence type="ECO:0000313" key="5">
    <source>
        <dbReference type="Proteomes" id="UP000594342"/>
    </source>
</evidence>
<dbReference type="Proteomes" id="UP000594342">
    <property type="component" value="Unassembled WGS sequence"/>
</dbReference>
<evidence type="ECO:0000256" key="2">
    <source>
        <dbReference type="ARBA" id="ARBA00023043"/>
    </source>
</evidence>
<keyword evidence="1" id="KW-0677">Repeat</keyword>
<evidence type="ECO:0000256" key="3">
    <source>
        <dbReference type="SAM" id="MobiDB-lite"/>
    </source>
</evidence>